<dbReference type="PROSITE" id="PS50191">
    <property type="entry name" value="CRAL_TRIO"/>
    <property type="match status" value="1"/>
</dbReference>
<dbReference type="Gene3D" id="3.40.525.10">
    <property type="entry name" value="CRAL-TRIO lipid binding domain"/>
    <property type="match status" value="1"/>
</dbReference>
<proteinExistence type="predicted"/>
<dbReference type="InterPro" id="IPR001251">
    <property type="entry name" value="CRAL-TRIO_dom"/>
</dbReference>
<feature type="domain" description="CRAL-TRIO" evidence="2">
    <location>
        <begin position="143"/>
        <end position="318"/>
    </location>
</feature>
<evidence type="ECO:0000256" key="1">
    <source>
        <dbReference type="SAM" id="MobiDB-lite"/>
    </source>
</evidence>
<dbReference type="CDD" id="cd00170">
    <property type="entry name" value="SEC14"/>
    <property type="match status" value="1"/>
</dbReference>
<evidence type="ECO:0000313" key="3">
    <source>
        <dbReference type="EMBL" id="KAL3772397.1"/>
    </source>
</evidence>
<dbReference type="EMBL" id="JALLBG020000011">
    <property type="protein sequence ID" value="KAL3772397.1"/>
    <property type="molecule type" value="Genomic_DNA"/>
</dbReference>
<evidence type="ECO:0000259" key="2">
    <source>
        <dbReference type="PROSITE" id="PS50191"/>
    </source>
</evidence>
<name>A0ABD3N8W9_9STRA</name>
<keyword evidence="4" id="KW-1185">Reference proteome</keyword>
<dbReference type="PANTHER" id="PTHR46277">
    <property type="entry name" value="OS03G0850700 PROTEIN"/>
    <property type="match status" value="1"/>
</dbReference>
<dbReference type="SUPFAM" id="SSF46938">
    <property type="entry name" value="CRAL/TRIO N-terminal domain"/>
    <property type="match status" value="1"/>
</dbReference>
<dbReference type="InterPro" id="IPR036273">
    <property type="entry name" value="CRAL/TRIO_N_dom_sf"/>
</dbReference>
<dbReference type="PANTHER" id="PTHR46277:SF3">
    <property type="entry name" value="BINDING PROTEIN, PUTATIVE-RELATED"/>
    <property type="match status" value="1"/>
</dbReference>
<dbReference type="Proteomes" id="UP001530293">
    <property type="component" value="Unassembled WGS sequence"/>
</dbReference>
<evidence type="ECO:0000313" key="4">
    <source>
        <dbReference type="Proteomes" id="UP001530293"/>
    </source>
</evidence>
<dbReference type="Pfam" id="PF00650">
    <property type="entry name" value="CRAL_TRIO"/>
    <property type="match status" value="1"/>
</dbReference>
<dbReference type="AlphaFoldDB" id="A0ABD3N8W9"/>
<dbReference type="InterPro" id="IPR036865">
    <property type="entry name" value="CRAL-TRIO_dom_sf"/>
</dbReference>
<gene>
    <name evidence="3" type="ORF">ACHAWU_005574</name>
</gene>
<comment type="caution">
    <text evidence="3">The sequence shown here is derived from an EMBL/GenBank/DDBJ whole genome shotgun (WGS) entry which is preliminary data.</text>
</comment>
<accession>A0ABD3N8W9</accession>
<feature type="region of interest" description="Disordered" evidence="1">
    <location>
        <begin position="1"/>
        <end position="49"/>
    </location>
</feature>
<dbReference type="SUPFAM" id="SSF52087">
    <property type="entry name" value="CRAL/TRIO domain"/>
    <property type="match status" value="1"/>
</dbReference>
<organism evidence="3 4">
    <name type="scientific">Discostella pseudostelligera</name>
    <dbReference type="NCBI Taxonomy" id="259834"/>
    <lineage>
        <taxon>Eukaryota</taxon>
        <taxon>Sar</taxon>
        <taxon>Stramenopiles</taxon>
        <taxon>Ochrophyta</taxon>
        <taxon>Bacillariophyta</taxon>
        <taxon>Coscinodiscophyceae</taxon>
        <taxon>Thalassiosirophycidae</taxon>
        <taxon>Stephanodiscales</taxon>
        <taxon>Stephanodiscaceae</taxon>
        <taxon>Discostella</taxon>
    </lineage>
</organism>
<feature type="compositionally biased region" description="Low complexity" evidence="1">
    <location>
        <begin position="22"/>
        <end position="44"/>
    </location>
</feature>
<protein>
    <recommendedName>
        <fullName evidence="2">CRAL-TRIO domain-containing protein</fullName>
    </recommendedName>
</protein>
<feature type="compositionally biased region" description="Polar residues" evidence="1">
    <location>
        <begin position="1"/>
        <end position="11"/>
    </location>
</feature>
<sequence length="318" mass="35427">MPPSIFSSHGTPPSPDGCDVGTSSPPGERPSSTSTTTTVANASTDSKELEILRHALPTSTEAERHRFLTARNGNTNLAIEKLKYYLEWRNRHCGENSDNFNTSSTDAWTYATQRARQQTLAPNEIGHHDRETGSSSSTMTELPCTLFMLEHEHSTPANDESVQHATTKKYYLQHLPARIDTTLANTSIYALSLAIYLERILDRRTTDQITLVIDVRSGHGWANIKAIHLLPFIQSTVRLLSDLHPLRLERCVIFPVPKVANMIWKAVTPFMGKDTVDKVRLISGPAGSNDGVPMKLSEHLDDEVIRKLEDTRLSCLSK</sequence>
<reference evidence="3 4" key="1">
    <citation type="submission" date="2024-10" db="EMBL/GenBank/DDBJ databases">
        <title>Updated reference genomes for cyclostephanoid diatoms.</title>
        <authorList>
            <person name="Roberts W.R."/>
            <person name="Alverson A.J."/>
        </authorList>
    </citation>
    <scope>NUCLEOTIDE SEQUENCE [LARGE SCALE GENOMIC DNA]</scope>
    <source>
        <strain evidence="3 4">AJA232-27</strain>
    </source>
</reference>